<proteinExistence type="predicted"/>
<dbReference type="PANTHER" id="PTHR39967:SF1">
    <property type="entry name" value="ISH14-TYPE TRANSPOSASE HSIRS44"/>
    <property type="match status" value="1"/>
</dbReference>
<reference evidence="1 2" key="1">
    <citation type="journal article" date="2014" name="PLoS Genet.">
        <title>Phylogenetically driven sequencing of extremely halophilic archaea reveals strategies for static and dynamic osmo-response.</title>
        <authorList>
            <person name="Becker E.A."/>
            <person name="Seitzer P.M."/>
            <person name="Tritt A."/>
            <person name="Larsen D."/>
            <person name="Krusor M."/>
            <person name="Yao A.I."/>
            <person name="Wu D."/>
            <person name="Madern D."/>
            <person name="Eisen J.A."/>
            <person name="Darling A.E."/>
            <person name="Facciotti M.T."/>
        </authorList>
    </citation>
    <scope>NUCLEOTIDE SEQUENCE [LARGE SCALE GENOMIC DNA]</scope>
    <source>
        <strain evidence="1 2">JCM 10990</strain>
    </source>
</reference>
<dbReference type="PATRIC" id="fig|1227492.4.peg.2709"/>
<comment type="caution">
    <text evidence="1">The sequence shown here is derived from an EMBL/GenBank/DDBJ whole genome shotgun (WGS) entry which is preliminary data.</text>
</comment>
<keyword evidence="2" id="KW-1185">Reference proteome</keyword>
<name>M0AH98_9EURY</name>
<dbReference type="AlphaFoldDB" id="M0AH98"/>
<gene>
    <name evidence="1" type="ORF">C482_13650</name>
</gene>
<evidence type="ECO:0000313" key="1">
    <source>
        <dbReference type="EMBL" id="ELY97282.1"/>
    </source>
</evidence>
<protein>
    <submittedName>
        <fullName evidence="1">Transposase</fullName>
    </submittedName>
</protein>
<evidence type="ECO:0000313" key="2">
    <source>
        <dbReference type="Proteomes" id="UP000011693"/>
    </source>
</evidence>
<organism evidence="1 2">
    <name type="scientific">Natrialba chahannaoensis JCM 10990</name>
    <dbReference type="NCBI Taxonomy" id="1227492"/>
    <lineage>
        <taxon>Archaea</taxon>
        <taxon>Methanobacteriati</taxon>
        <taxon>Methanobacteriota</taxon>
        <taxon>Stenosarchaea group</taxon>
        <taxon>Halobacteria</taxon>
        <taxon>Halobacteriales</taxon>
        <taxon>Natrialbaceae</taxon>
        <taxon>Natrialba</taxon>
    </lineage>
</organism>
<dbReference type="PANTHER" id="PTHR39967">
    <property type="match status" value="1"/>
</dbReference>
<accession>M0AH98</accession>
<dbReference type="Proteomes" id="UP000011693">
    <property type="component" value="Unassembled WGS sequence"/>
</dbReference>
<sequence length="119" mass="13236">MIATTLYSSKAFHAERPATVLSSAGRGYEKQIGIDGEKKWLYAVINIDPRLLLEIAVYSRCGTESAAAFLHRLIEKHDIDEIEFLADSGAYLTSFAHHELSGQLNYNNRNHVENGPISS</sequence>
<dbReference type="EMBL" id="AOIN01000069">
    <property type="protein sequence ID" value="ELY97282.1"/>
    <property type="molecule type" value="Genomic_DNA"/>
</dbReference>